<keyword evidence="3" id="KW-1185">Reference proteome</keyword>
<organism evidence="2 3">
    <name type="scientific">Trichinella patagoniensis</name>
    <dbReference type="NCBI Taxonomy" id="990121"/>
    <lineage>
        <taxon>Eukaryota</taxon>
        <taxon>Metazoa</taxon>
        <taxon>Ecdysozoa</taxon>
        <taxon>Nematoda</taxon>
        <taxon>Enoplea</taxon>
        <taxon>Dorylaimia</taxon>
        <taxon>Trichinellida</taxon>
        <taxon>Trichinellidae</taxon>
        <taxon>Trichinella</taxon>
    </lineage>
</organism>
<comment type="caution">
    <text evidence="2">The sequence shown here is derived from an EMBL/GenBank/DDBJ whole genome shotgun (WGS) entry which is preliminary data.</text>
</comment>
<name>A0A0V0ZCP5_9BILA</name>
<evidence type="ECO:0000313" key="2">
    <source>
        <dbReference type="EMBL" id="KRY10125.1"/>
    </source>
</evidence>
<gene>
    <name evidence="2" type="ORF">T12_11735</name>
</gene>
<dbReference type="Proteomes" id="UP000054783">
    <property type="component" value="Unassembled WGS sequence"/>
</dbReference>
<proteinExistence type="predicted"/>
<sequence length="97" mass="11086">MAWGFILKLVKVFVCIAHCRATTVGTVYQKIYVQSTIKNLHKNSGKQVEYRTYSLKLGKNPISKNQPIVRFTLLIRLTTLNVMHISKDEALPNLNII</sequence>
<evidence type="ECO:0000256" key="1">
    <source>
        <dbReference type="SAM" id="SignalP"/>
    </source>
</evidence>
<accession>A0A0V0ZCP5</accession>
<feature type="signal peptide" evidence="1">
    <location>
        <begin position="1"/>
        <end position="21"/>
    </location>
</feature>
<protein>
    <recommendedName>
        <fullName evidence="4">Secreted protein</fullName>
    </recommendedName>
</protein>
<evidence type="ECO:0000313" key="3">
    <source>
        <dbReference type="Proteomes" id="UP000054783"/>
    </source>
</evidence>
<feature type="chain" id="PRO_5006873735" description="Secreted protein" evidence="1">
    <location>
        <begin position="22"/>
        <end position="97"/>
    </location>
</feature>
<reference evidence="2 3" key="1">
    <citation type="submission" date="2015-01" db="EMBL/GenBank/DDBJ databases">
        <title>Evolution of Trichinella species and genotypes.</title>
        <authorList>
            <person name="Korhonen P.K."/>
            <person name="Edoardo P."/>
            <person name="Giuseppe L.R."/>
            <person name="Gasser R.B."/>
        </authorList>
    </citation>
    <scope>NUCLEOTIDE SEQUENCE [LARGE SCALE GENOMIC DNA]</scope>
    <source>
        <strain evidence="2">ISS2496</strain>
    </source>
</reference>
<keyword evidence="1" id="KW-0732">Signal</keyword>
<dbReference type="EMBL" id="JYDQ01000242">
    <property type="protein sequence ID" value="KRY10125.1"/>
    <property type="molecule type" value="Genomic_DNA"/>
</dbReference>
<evidence type="ECO:0008006" key="4">
    <source>
        <dbReference type="Google" id="ProtNLM"/>
    </source>
</evidence>
<dbReference type="AlphaFoldDB" id="A0A0V0ZCP5"/>